<dbReference type="PIRSF" id="PIRSF015855">
    <property type="entry name" value="TypeIII_Mtase_mKpnI"/>
    <property type="match status" value="1"/>
</dbReference>
<proteinExistence type="inferred from homology"/>
<dbReference type="AlphaFoldDB" id="A0A4Q1KI94"/>
<evidence type="ECO:0000313" key="8">
    <source>
        <dbReference type="EMBL" id="RXR28264.1"/>
    </source>
</evidence>
<dbReference type="Proteomes" id="UP000290958">
    <property type="component" value="Unassembled WGS sequence"/>
</dbReference>
<comment type="similarity">
    <text evidence="1">Belongs to the N(4)/N(6)-methyltransferase family.</text>
</comment>
<dbReference type="GO" id="GO:0008170">
    <property type="term" value="F:N-methyltransferase activity"/>
    <property type="evidence" value="ECO:0007669"/>
    <property type="project" value="InterPro"/>
</dbReference>
<comment type="catalytic activity">
    <reaction evidence="6">
        <text>a 2'-deoxyadenosine in DNA + S-adenosyl-L-methionine = an N(6)-methyl-2'-deoxyadenosine in DNA + S-adenosyl-L-homocysteine + H(+)</text>
        <dbReference type="Rhea" id="RHEA:15197"/>
        <dbReference type="Rhea" id="RHEA-COMP:12418"/>
        <dbReference type="Rhea" id="RHEA-COMP:12419"/>
        <dbReference type="ChEBI" id="CHEBI:15378"/>
        <dbReference type="ChEBI" id="CHEBI:57856"/>
        <dbReference type="ChEBI" id="CHEBI:59789"/>
        <dbReference type="ChEBI" id="CHEBI:90615"/>
        <dbReference type="ChEBI" id="CHEBI:90616"/>
        <dbReference type="EC" id="2.1.1.72"/>
    </reaction>
</comment>
<dbReference type="InterPro" id="IPR029063">
    <property type="entry name" value="SAM-dependent_MTases_sf"/>
</dbReference>
<dbReference type="RefSeq" id="WP_129404624.1">
    <property type="nucleotide sequence ID" value="NZ_SBKP01000010.1"/>
</dbReference>
<dbReference type="InterPro" id="IPR002295">
    <property type="entry name" value="N4/N6-MTase_EcoPI_Mod-like"/>
</dbReference>
<dbReference type="InterPro" id="IPR002052">
    <property type="entry name" value="DNA_methylase_N6_adenine_CS"/>
</dbReference>
<keyword evidence="5" id="KW-0949">S-adenosyl-L-methionine</keyword>
<evidence type="ECO:0000256" key="3">
    <source>
        <dbReference type="ARBA" id="ARBA00022603"/>
    </source>
</evidence>
<dbReference type="EC" id="2.1.1.72" evidence="2"/>
<keyword evidence="4 8" id="KW-0808">Transferase</keyword>
<name>A0A4Q1KI94_9SPHN</name>
<dbReference type="GO" id="GO:0032259">
    <property type="term" value="P:methylation"/>
    <property type="evidence" value="ECO:0007669"/>
    <property type="project" value="UniProtKB-KW"/>
</dbReference>
<keyword evidence="3 8" id="KW-0489">Methyltransferase</keyword>
<dbReference type="InterPro" id="IPR002941">
    <property type="entry name" value="DNA_methylase_N4/N6"/>
</dbReference>
<feature type="domain" description="DNA methylase N-4/N-6" evidence="7">
    <location>
        <begin position="119"/>
        <end position="461"/>
    </location>
</feature>
<dbReference type="Gene3D" id="3.40.50.150">
    <property type="entry name" value="Vaccinia Virus protein VP39"/>
    <property type="match status" value="1"/>
</dbReference>
<dbReference type="EMBL" id="SBKP01000010">
    <property type="protein sequence ID" value="RXR28264.1"/>
    <property type="molecule type" value="Genomic_DNA"/>
</dbReference>
<comment type="caution">
    <text evidence="8">The sequence shown here is derived from an EMBL/GenBank/DDBJ whole genome shotgun (WGS) entry which is preliminary data.</text>
</comment>
<evidence type="ECO:0000256" key="1">
    <source>
        <dbReference type="ARBA" id="ARBA00006594"/>
    </source>
</evidence>
<reference evidence="9" key="1">
    <citation type="submission" date="2019-01" db="EMBL/GenBank/DDBJ databases">
        <title>Cytophagaceae bacterium strain CAR-16.</title>
        <authorList>
            <person name="Chen W.-M."/>
        </authorList>
    </citation>
    <scope>NUCLEOTIDE SEQUENCE [LARGE SCALE GENOMIC DNA]</scope>
    <source>
        <strain evidence="9">CHR27</strain>
    </source>
</reference>
<organism evidence="8 9">
    <name type="scientific">Sphingobium fluviale</name>
    <dbReference type="NCBI Taxonomy" id="2506423"/>
    <lineage>
        <taxon>Bacteria</taxon>
        <taxon>Pseudomonadati</taxon>
        <taxon>Pseudomonadota</taxon>
        <taxon>Alphaproteobacteria</taxon>
        <taxon>Sphingomonadales</taxon>
        <taxon>Sphingomonadaceae</taxon>
        <taxon>Sphingobium</taxon>
    </lineage>
</organism>
<evidence type="ECO:0000259" key="7">
    <source>
        <dbReference type="Pfam" id="PF01555"/>
    </source>
</evidence>
<accession>A0A4Q1KI94</accession>
<evidence type="ECO:0000256" key="6">
    <source>
        <dbReference type="ARBA" id="ARBA00047942"/>
    </source>
</evidence>
<protein>
    <recommendedName>
        <fullName evidence="2">site-specific DNA-methyltransferase (adenine-specific)</fullName>
        <ecNumber evidence="2">2.1.1.72</ecNumber>
    </recommendedName>
</protein>
<dbReference type="PROSITE" id="PS00092">
    <property type="entry name" value="N6_MTASE"/>
    <property type="match status" value="1"/>
</dbReference>
<dbReference type="PRINTS" id="PR00506">
    <property type="entry name" value="D21N6MTFRASE"/>
</dbReference>
<evidence type="ECO:0000256" key="4">
    <source>
        <dbReference type="ARBA" id="ARBA00022679"/>
    </source>
</evidence>
<gene>
    <name evidence="8" type="ORF">EQG66_10975</name>
</gene>
<dbReference type="OrthoDB" id="9816043at2"/>
<evidence type="ECO:0000313" key="9">
    <source>
        <dbReference type="Proteomes" id="UP000290958"/>
    </source>
</evidence>
<sequence>MPEIKKLVLDDPDTKSADIVAGNVDALKALLPDAFKEGGIDFDVLRQLLGGAVDEKDEKYGLNWHGKRKARQIALTPSTGTLLPCPDESVDWDTTQNLMIEGDNLEVLKLLQKSYAGKVKLIYIDPPYNTGKDFVYPDDFHDSIKNYLSLTGQIDEGGQKASSNTESSGRFHTDWLNMMYPRLRLGKTMLKRDGAIFVSCDEAEHPRLRVALDEIFGEENFVADFVWAAGRKNDSRLVSVSHEYIVCYARDKGYLTELKVEWRQRKKGLEDIYAEYERLRKTHGTDYAAMTAGLKAWYKNLSDSHPAKAHKHYNRIDKRGVFFPADISWPGGGGPKYEVLHPATKKPVTIPARGWITPDPKKMQDWIADDRVEFGKDEKAVPTLKKHLRDGEYQPPYSVFYQDGRAATKRLRTLMGEDVFDFPKDETVLQELIEMMTGDDDVIMDFFAGSGTTAHSVMAQNALDNSRRRYVLVQLPEPLDPENKGQAVAAAFCKDLGKPLNIAELTKERLRRAAASVKVGAPAFDGDLGFRVYKLAPSNIIAWEPEPTDLEGTLLANAEHLVPGRTEQDVLYELLLKLGLDLCVPIERKDIAGKAVHSIGGGALIVCLADGLTKDSFEAVANGIVNWWKELAPAVDTRVVFKDSGFADDVAKANMAAILNQNGILDVRSL</sequence>
<dbReference type="GO" id="GO:0003677">
    <property type="term" value="F:DNA binding"/>
    <property type="evidence" value="ECO:0007669"/>
    <property type="project" value="InterPro"/>
</dbReference>
<dbReference type="SUPFAM" id="SSF53335">
    <property type="entry name" value="S-adenosyl-L-methionine-dependent methyltransferases"/>
    <property type="match status" value="1"/>
</dbReference>
<dbReference type="GO" id="GO:0009007">
    <property type="term" value="F:site-specific DNA-methyltransferase (adenine-specific) activity"/>
    <property type="evidence" value="ECO:0007669"/>
    <property type="project" value="UniProtKB-EC"/>
</dbReference>
<keyword evidence="9" id="KW-1185">Reference proteome</keyword>
<dbReference type="Pfam" id="PF01555">
    <property type="entry name" value="N6_N4_Mtase"/>
    <property type="match status" value="1"/>
</dbReference>
<evidence type="ECO:0000256" key="2">
    <source>
        <dbReference type="ARBA" id="ARBA00011900"/>
    </source>
</evidence>
<evidence type="ECO:0000256" key="5">
    <source>
        <dbReference type="ARBA" id="ARBA00022691"/>
    </source>
</evidence>